<dbReference type="PROSITE" id="PS50850">
    <property type="entry name" value="MFS"/>
    <property type="match status" value="1"/>
</dbReference>
<comment type="similarity">
    <text evidence="2">Belongs to the major facilitator superfamily. Sugar transporter (TC 2.A.1.1) family.</text>
</comment>
<dbReference type="EMBL" id="JACBAD010002117">
    <property type="protein sequence ID" value="KAF7115240.1"/>
    <property type="molecule type" value="Genomic_DNA"/>
</dbReference>
<accession>A0A8H6UA51</accession>
<keyword evidence="6 9" id="KW-0472">Membrane</keyword>
<feature type="transmembrane region" description="Helical" evidence="9">
    <location>
        <begin position="249"/>
        <end position="269"/>
    </location>
</feature>
<dbReference type="Gene3D" id="1.20.1250.20">
    <property type="entry name" value="MFS general substrate transporter like domains"/>
    <property type="match status" value="1"/>
</dbReference>
<dbReference type="GO" id="GO:0005366">
    <property type="term" value="F:myo-inositol:proton symporter activity"/>
    <property type="evidence" value="ECO:0007669"/>
    <property type="project" value="TreeGrafter"/>
</dbReference>
<protein>
    <recommendedName>
        <fullName evidence="10">Major facilitator superfamily (MFS) profile domain-containing protein</fullName>
    </recommendedName>
</protein>
<evidence type="ECO:0000256" key="6">
    <source>
        <dbReference type="ARBA" id="ARBA00023136"/>
    </source>
</evidence>
<evidence type="ECO:0000256" key="5">
    <source>
        <dbReference type="ARBA" id="ARBA00022989"/>
    </source>
</evidence>
<evidence type="ECO:0000313" key="11">
    <source>
        <dbReference type="EMBL" id="KAF7115240.1"/>
    </source>
</evidence>
<keyword evidence="3" id="KW-0813">Transport</keyword>
<evidence type="ECO:0000256" key="3">
    <source>
        <dbReference type="ARBA" id="ARBA00022448"/>
    </source>
</evidence>
<proteinExistence type="inferred from homology"/>
<dbReference type="FunFam" id="1.20.1250.20:FF:000073">
    <property type="entry name" value="MFS myo-inositol transporter, putative"/>
    <property type="match status" value="1"/>
</dbReference>
<dbReference type="InterPro" id="IPR020846">
    <property type="entry name" value="MFS_dom"/>
</dbReference>
<feature type="region of interest" description="Disordered" evidence="8">
    <location>
        <begin position="430"/>
        <end position="450"/>
    </location>
</feature>
<feature type="transmembrane region" description="Helical" evidence="9">
    <location>
        <begin position="276"/>
        <end position="298"/>
    </location>
</feature>
<dbReference type="AlphaFoldDB" id="A0A8H6UA51"/>
<sequence>MNRGDANDELASDAPLLPTEQAATRQDAADSQTLSLDLTDSSSLFIWALTFSAGISGLLFGYEYISELAPSHARGRLVTILCLFITGGQVVAYIVGWLFSTTDSGWRWIVGLGTLPAVLQFAIVVALPETPRWLVQAGLEAEALHVLSRVYQDRSDNHQIAKQVVRSIQLEVAEEEEEMDRIKPSTDEIPWLGNVAQRAQDLFRVGGNRRALIIATMLQGLQQLCGFNSLMYFSATIFSMLSFTSPTLTSLSVAITNFLFTLLAFALIDRLGRRRILLYSIPVMSVSLIVCALTFASMELPAFSSEPRSDAQADNGVTNNSFLPIAILLCLTVYTASYAFGLGNVPWQQSELFPLNVRSLGSALATATNWASNFIVGLTFLPMMDWLSPGWTFSVYAGVCVVGWFGVWAIYPEMSGLSLEEVKGLLANGPPSRIKPADNRPTISGSSKRKSFTAASNRAQIIQYIAYLLPSDVDVVNLVSCCAHLARAILPAHSSIWRQRFKDLYGTPQGRSSSELKVEYQIRSIVLSQKINFQYGQKAEQTLWLEVLRDILLEALELMPTDEYTASKLLERIRETLHDSVFLNRPLSGYGDPKADAPSELFCAVQLCLTYLVLDPSMAVNCRRNDYDIGAVYSFQADVSKPLVNIEKLDLEKILHIRNFWLRHLLNLDEATFYSSYTSLCQRPKATRPLADSKFCLATQWLGYYSCIHPYPDSLSRLEHRQTCADLETHWPQVDPMSLRIKLDPDPSNWPTLFDSIMPILGSRTHCSYFRGIETQHGSDDDDDSTYLVRGFTEPIPTSHGGFPNWRRICFAIYDADREQLPLMPNDDETSGKEKEELWLPEEAWPPYDLEVEFNWIHGYEGVILPSGTIMIGRWIDMLEPTARGPFIFWNV</sequence>
<feature type="transmembrane region" description="Helical" evidence="9">
    <location>
        <begin position="44"/>
        <end position="65"/>
    </location>
</feature>
<feature type="transmembrane region" description="Helical" evidence="9">
    <location>
        <begin position="105"/>
        <end position="127"/>
    </location>
</feature>
<dbReference type="Proteomes" id="UP000662466">
    <property type="component" value="Unassembled WGS sequence"/>
</dbReference>
<evidence type="ECO:0000256" key="7">
    <source>
        <dbReference type="ARBA" id="ARBA00049119"/>
    </source>
</evidence>
<name>A0A8H6UA51_9EURO</name>
<evidence type="ECO:0000313" key="12">
    <source>
        <dbReference type="EMBL" id="KAF7156572.1"/>
    </source>
</evidence>
<dbReference type="PROSITE" id="PS00216">
    <property type="entry name" value="SUGAR_TRANSPORT_1"/>
    <property type="match status" value="1"/>
</dbReference>
<dbReference type="InterPro" id="IPR005828">
    <property type="entry name" value="MFS_sugar_transport-like"/>
</dbReference>
<feature type="transmembrane region" description="Helical" evidence="9">
    <location>
        <begin position="393"/>
        <end position="411"/>
    </location>
</feature>
<keyword evidence="13" id="KW-1185">Reference proteome</keyword>
<dbReference type="GO" id="GO:0016020">
    <property type="term" value="C:membrane"/>
    <property type="evidence" value="ECO:0007669"/>
    <property type="project" value="UniProtKB-SubCell"/>
</dbReference>
<dbReference type="PANTHER" id="PTHR48020:SF12">
    <property type="entry name" value="PROTON MYO-INOSITOL COTRANSPORTER"/>
    <property type="match status" value="1"/>
</dbReference>
<organism evidence="11 13">
    <name type="scientific">Aspergillus hiratsukae</name>
    <dbReference type="NCBI Taxonomy" id="1194566"/>
    <lineage>
        <taxon>Eukaryota</taxon>
        <taxon>Fungi</taxon>
        <taxon>Dikarya</taxon>
        <taxon>Ascomycota</taxon>
        <taxon>Pezizomycotina</taxon>
        <taxon>Eurotiomycetes</taxon>
        <taxon>Eurotiomycetidae</taxon>
        <taxon>Eurotiales</taxon>
        <taxon>Aspergillaceae</taxon>
        <taxon>Aspergillus</taxon>
        <taxon>Aspergillus subgen. Fumigati</taxon>
    </lineage>
</organism>
<evidence type="ECO:0000256" key="4">
    <source>
        <dbReference type="ARBA" id="ARBA00022692"/>
    </source>
</evidence>
<comment type="caution">
    <text evidence="11">The sequence shown here is derived from an EMBL/GenBank/DDBJ whole genome shotgun (WGS) entry which is preliminary data.</text>
</comment>
<dbReference type="SUPFAM" id="SSF103473">
    <property type="entry name" value="MFS general substrate transporter"/>
    <property type="match status" value="1"/>
</dbReference>
<evidence type="ECO:0000256" key="9">
    <source>
        <dbReference type="SAM" id="Phobius"/>
    </source>
</evidence>
<dbReference type="InterPro" id="IPR036259">
    <property type="entry name" value="MFS_trans_sf"/>
</dbReference>
<dbReference type="Proteomes" id="UP000630445">
    <property type="component" value="Unassembled WGS sequence"/>
</dbReference>
<reference evidence="11" key="1">
    <citation type="submission" date="2020-06" db="EMBL/GenBank/DDBJ databases">
        <title>Draft genome sequences of strains closely related to Aspergillus parafelis and Aspergillus hiratsukae.</title>
        <authorList>
            <person name="Dos Santos R.A.C."/>
            <person name="Rivero-Menendez O."/>
            <person name="Steenwyk J.L."/>
            <person name="Mead M.E."/>
            <person name="Goldman G.H."/>
            <person name="Alastruey-Izquierdo A."/>
            <person name="Rokas A."/>
        </authorList>
    </citation>
    <scope>NUCLEOTIDE SEQUENCE</scope>
    <source>
        <strain evidence="11">CNM-CM5793</strain>
        <strain evidence="12">CNM-CM6106</strain>
    </source>
</reference>
<feature type="transmembrane region" description="Helical" evidence="9">
    <location>
        <begin position="322"/>
        <end position="347"/>
    </location>
</feature>
<feature type="transmembrane region" description="Helical" evidence="9">
    <location>
        <begin position="77"/>
        <end position="99"/>
    </location>
</feature>
<feature type="transmembrane region" description="Helical" evidence="9">
    <location>
        <begin position="224"/>
        <end position="243"/>
    </location>
</feature>
<dbReference type="OrthoDB" id="6339427at2759"/>
<keyword evidence="5 9" id="KW-1133">Transmembrane helix</keyword>
<keyword evidence="4 9" id="KW-0812">Transmembrane</keyword>
<feature type="domain" description="Major facilitator superfamily (MFS) profile" evidence="10">
    <location>
        <begin position="1"/>
        <end position="415"/>
    </location>
</feature>
<evidence type="ECO:0000313" key="13">
    <source>
        <dbReference type="Proteomes" id="UP000630445"/>
    </source>
</evidence>
<dbReference type="EMBL" id="JACBAF010002310">
    <property type="protein sequence ID" value="KAF7156572.1"/>
    <property type="molecule type" value="Genomic_DNA"/>
</dbReference>
<gene>
    <name evidence="11" type="ORF">CNMCM5793_001667</name>
    <name evidence="12" type="ORF">CNMCM6106_000604</name>
</gene>
<evidence type="ECO:0000259" key="10">
    <source>
        <dbReference type="PROSITE" id="PS50850"/>
    </source>
</evidence>
<dbReference type="InterPro" id="IPR050814">
    <property type="entry name" value="Myo-inositol_Transporter"/>
</dbReference>
<evidence type="ECO:0000256" key="8">
    <source>
        <dbReference type="SAM" id="MobiDB-lite"/>
    </source>
</evidence>
<comment type="subcellular location">
    <subcellularLocation>
        <location evidence="1">Membrane</location>
        <topology evidence="1">Multi-pass membrane protein</topology>
    </subcellularLocation>
</comment>
<dbReference type="Pfam" id="PF00083">
    <property type="entry name" value="Sugar_tr"/>
    <property type="match status" value="1"/>
</dbReference>
<evidence type="ECO:0000256" key="2">
    <source>
        <dbReference type="ARBA" id="ARBA00010992"/>
    </source>
</evidence>
<dbReference type="NCBIfam" id="TIGR00879">
    <property type="entry name" value="SP"/>
    <property type="match status" value="1"/>
</dbReference>
<dbReference type="GO" id="GO:1904679">
    <property type="term" value="P:myo-inositol import across plasma membrane"/>
    <property type="evidence" value="ECO:0007669"/>
    <property type="project" value="TreeGrafter"/>
</dbReference>
<dbReference type="InterPro" id="IPR005829">
    <property type="entry name" value="Sugar_transporter_CS"/>
</dbReference>
<dbReference type="PANTHER" id="PTHR48020">
    <property type="entry name" value="PROTON MYO-INOSITOL COTRANSPORTER"/>
    <property type="match status" value="1"/>
</dbReference>
<dbReference type="InterPro" id="IPR003663">
    <property type="entry name" value="Sugar/inositol_transpt"/>
</dbReference>
<comment type="catalytic activity">
    <reaction evidence="7">
        <text>myo-inositol(out) + H(+)(out) = myo-inositol(in) + H(+)(in)</text>
        <dbReference type="Rhea" id="RHEA:60364"/>
        <dbReference type="ChEBI" id="CHEBI:15378"/>
        <dbReference type="ChEBI" id="CHEBI:17268"/>
    </reaction>
</comment>
<evidence type="ECO:0000256" key="1">
    <source>
        <dbReference type="ARBA" id="ARBA00004141"/>
    </source>
</evidence>